<evidence type="ECO:0000256" key="1">
    <source>
        <dbReference type="SAM" id="MobiDB-lite"/>
    </source>
</evidence>
<name>A0A1Y2FN83_9BASI</name>
<protein>
    <submittedName>
        <fullName evidence="2">Uncharacterized protein</fullName>
    </submittedName>
</protein>
<organism evidence="2 3">
    <name type="scientific">Leucosporidium creatinivorum</name>
    <dbReference type="NCBI Taxonomy" id="106004"/>
    <lineage>
        <taxon>Eukaryota</taxon>
        <taxon>Fungi</taxon>
        <taxon>Dikarya</taxon>
        <taxon>Basidiomycota</taxon>
        <taxon>Pucciniomycotina</taxon>
        <taxon>Microbotryomycetes</taxon>
        <taxon>Leucosporidiales</taxon>
        <taxon>Leucosporidium</taxon>
    </lineage>
</organism>
<keyword evidence="3" id="KW-1185">Reference proteome</keyword>
<dbReference type="EMBL" id="MCGR01000018">
    <property type="protein sequence ID" value="ORY84185.1"/>
    <property type="molecule type" value="Genomic_DNA"/>
</dbReference>
<dbReference type="AlphaFoldDB" id="A0A1Y2FN83"/>
<proteinExistence type="predicted"/>
<dbReference type="Proteomes" id="UP000193467">
    <property type="component" value="Unassembled WGS sequence"/>
</dbReference>
<dbReference type="InParanoid" id="A0A1Y2FN83"/>
<evidence type="ECO:0000313" key="3">
    <source>
        <dbReference type="Proteomes" id="UP000193467"/>
    </source>
</evidence>
<evidence type="ECO:0000313" key="2">
    <source>
        <dbReference type="EMBL" id="ORY84185.1"/>
    </source>
</evidence>
<sequence>MYSTTSSNPSLQFAPSIKLSQQLEQLRNHPPPHAQASPSRCSPSIQSPTQSRHYPTSFPTVLHSLRLFKSLHRVTNWVE</sequence>
<feature type="compositionally biased region" description="Polar residues" evidence="1">
    <location>
        <begin position="36"/>
        <end position="55"/>
    </location>
</feature>
<accession>A0A1Y2FN83</accession>
<comment type="caution">
    <text evidence="2">The sequence shown here is derived from an EMBL/GenBank/DDBJ whole genome shotgun (WGS) entry which is preliminary data.</text>
</comment>
<feature type="region of interest" description="Disordered" evidence="1">
    <location>
        <begin position="24"/>
        <end position="55"/>
    </location>
</feature>
<gene>
    <name evidence="2" type="ORF">BCR35DRAFT_303274</name>
</gene>
<reference evidence="2 3" key="1">
    <citation type="submission" date="2016-07" db="EMBL/GenBank/DDBJ databases">
        <title>Pervasive Adenine N6-methylation of Active Genes in Fungi.</title>
        <authorList>
            <consortium name="DOE Joint Genome Institute"/>
            <person name="Mondo S.J."/>
            <person name="Dannebaum R.O."/>
            <person name="Kuo R.C."/>
            <person name="Labutti K."/>
            <person name="Haridas S."/>
            <person name="Kuo A."/>
            <person name="Salamov A."/>
            <person name="Ahrendt S.R."/>
            <person name="Lipzen A."/>
            <person name="Sullivan W."/>
            <person name="Andreopoulos W.B."/>
            <person name="Clum A."/>
            <person name="Lindquist E."/>
            <person name="Daum C."/>
            <person name="Ramamoorthy G.K."/>
            <person name="Gryganskyi A."/>
            <person name="Culley D."/>
            <person name="Magnuson J.K."/>
            <person name="James T.Y."/>
            <person name="O'Malley M.A."/>
            <person name="Stajich J.E."/>
            <person name="Spatafora J.W."/>
            <person name="Visel A."/>
            <person name="Grigoriev I.V."/>
        </authorList>
    </citation>
    <scope>NUCLEOTIDE SEQUENCE [LARGE SCALE GENOMIC DNA]</scope>
    <source>
        <strain evidence="2 3">62-1032</strain>
    </source>
</reference>